<evidence type="ECO:0000313" key="4">
    <source>
        <dbReference type="EMBL" id="EGO19680.1"/>
    </source>
</evidence>
<organism>
    <name type="scientific">Serpula lacrymans var. lacrymans (strain S7.9)</name>
    <name type="common">Dry rot fungus</name>
    <dbReference type="NCBI Taxonomy" id="578457"/>
    <lineage>
        <taxon>Eukaryota</taxon>
        <taxon>Fungi</taxon>
        <taxon>Dikarya</taxon>
        <taxon>Basidiomycota</taxon>
        <taxon>Agaricomycotina</taxon>
        <taxon>Agaricomycetes</taxon>
        <taxon>Agaricomycetidae</taxon>
        <taxon>Boletales</taxon>
        <taxon>Coniophorineae</taxon>
        <taxon>Serpulaceae</taxon>
        <taxon>Serpula</taxon>
    </lineage>
</organism>
<dbReference type="GeneID" id="18810021"/>
<protein>
    <recommendedName>
        <fullName evidence="3">N-acetyltransferase domain-containing protein</fullName>
    </recommendedName>
</protein>
<dbReference type="OrthoDB" id="2564232at2759"/>
<dbReference type="PANTHER" id="PTHR13947:SF37">
    <property type="entry name" value="LD18367P"/>
    <property type="match status" value="1"/>
</dbReference>
<name>F8PBP2_SERL9</name>
<dbReference type="Proteomes" id="UP000008064">
    <property type="component" value="Unassembled WGS sequence"/>
</dbReference>
<dbReference type="InterPro" id="IPR050769">
    <property type="entry name" value="NAT_camello-type"/>
</dbReference>
<dbReference type="HOGENOM" id="CLU_084809_0_0_1"/>
<evidence type="ECO:0000256" key="2">
    <source>
        <dbReference type="SAM" id="Phobius"/>
    </source>
</evidence>
<dbReference type="SUPFAM" id="SSF55729">
    <property type="entry name" value="Acyl-CoA N-acyltransferases (Nat)"/>
    <property type="match status" value="1"/>
</dbReference>
<proteinExistence type="predicted"/>
<evidence type="ECO:0000256" key="1">
    <source>
        <dbReference type="ARBA" id="ARBA00022679"/>
    </source>
</evidence>
<dbReference type="RefSeq" id="XP_007323813.1">
    <property type="nucleotide sequence ID" value="XM_007323751.1"/>
</dbReference>
<sequence>MAEKPACIRTLQPSDEKLVRFMIGKSIMEPLADANRRAVFHPLVISIWVALSSVMVQLLGWWPKPEYGWMTYLAPLPAFGSWGVAILFFLDWFNRPYFEDLLTLTLRKPDVGKIQEHYSLSPSSGFFILEYGGDFVGLIGIDASKESLQEKTIASMGERLDSKNKATSRIATIRHFHVEPPFRKAKIQNDLLKHALDHAFGASKTVQKVDGTDSPLVPYKTNCFKENGFGIEKTEGKLGLFGWALNLRTVDRATWEKAKKTRDS</sequence>
<dbReference type="InterPro" id="IPR000182">
    <property type="entry name" value="GNAT_dom"/>
</dbReference>
<gene>
    <name evidence="4" type="ORF">SERLADRAFT_363988</name>
</gene>
<accession>F8PBP2</accession>
<keyword evidence="1" id="KW-0808">Transferase</keyword>
<dbReference type="KEGG" id="sla:SERLADRAFT_363988"/>
<evidence type="ECO:0000259" key="3">
    <source>
        <dbReference type="Pfam" id="PF00583"/>
    </source>
</evidence>
<keyword evidence="2" id="KW-0472">Membrane</keyword>
<feature type="transmembrane region" description="Helical" evidence="2">
    <location>
        <begin position="69"/>
        <end position="90"/>
    </location>
</feature>
<reference evidence="4" key="1">
    <citation type="submission" date="2011-04" db="EMBL/GenBank/DDBJ databases">
        <title>Evolution of plant cell wall degrading machinery underlies the functional diversity of forest fungi.</title>
        <authorList>
            <consortium name="US DOE Joint Genome Institute (JGI-PGF)"/>
            <person name="Eastwood D.C."/>
            <person name="Floudas D."/>
            <person name="Binder M."/>
            <person name="Majcherczyk A."/>
            <person name="Schneider P."/>
            <person name="Aerts A."/>
            <person name="Asiegbu F.O."/>
            <person name="Baker S.E."/>
            <person name="Barry K."/>
            <person name="Bendiksby M."/>
            <person name="Blumentritt M."/>
            <person name="Coutinho P.M."/>
            <person name="Cullen D."/>
            <person name="Cullen D."/>
            <person name="Gathman A."/>
            <person name="Goodell B."/>
            <person name="Henrissat B."/>
            <person name="Ihrmark K."/>
            <person name="Kauserud H."/>
            <person name="Kohler A."/>
            <person name="LaButti K."/>
            <person name="Lapidus A."/>
            <person name="Lavin J.L."/>
            <person name="Lee Y.-H."/>
            <person name="Lindquist E."/>
            <person name="Lilly W."/>
            <person name="Lucas S."/>
            <person name="Morin E."/>
            <person name="Murat C."/>
            <person name="Oguiza J.A."/>
            <person name="Park J."/>
            <person name="Pisabarro A.G."/>
            <person name="Riley R."/>
            <person name="Rosling A."/>
            <person name="Salamov A."/>
            <person name="Schmidt O."/>
            <person name="Schmutz J."/>
            <person name="Skrede I."/>
            <person name="Stenlid J."/>
            <person name="Wiebenga A."/>
            <person name="Xie X."/>
            <person name="Kues U."/>
            <person name="Hibbett D.S."/>
            <person name="Hoffmeister D."/>
            <person name="Hogberg N."/>
            <person name="Martin F."/>
            <person name="Grigoriev I.V."/>
            <person name="Watkinson S.C."/>
        </authorList>
    </citation>
    <scope>NUCLEOTIDE SEQUENCE</scope>
    <source>
        <strain evidence="4">S7.9</strain>
    </source>
</reference>
<dbReference type="AlphaFoldDB" id="F8PBP2"/>
<dbReference type="Pfam" id="PF00583">
    <property type="entry name" value="Acetyltransf_1"/>
    <property type="match status" value="1"/>
</dbReference>
<dbReference type="Gene3D" id="3.40.630.30">
    <property type="match status" value="1"/>
</dbReference>
<dbReference type="EMBL" id="GL945443">
    <property type="protein sequence ID" value="EGO19680.1"/>
    <property type="molecule type" value="Genomic_DNA"/>
</dbReference>
<feature type="transmembrane region" description="Helical" evidence="2">
    <location>
        <begin position="38"/>
        <end position="63"/>
    </location>
</feature>
<dbReference type="InterPro" id="IPR016181">
    <property type="entry name" value="Acyl_CoA_acyltransferase"/>
</dbReference>
<keyword evidence="2" id="KW-1133">Transmembrane helix</keyword>
<feature type="domain" description="N-acetyltransferase" evidence="3">
    <location>
        <begin position="89"/>
        <end position="202"/>
    </location>
</feature>
<keyword evidence="2" id="KW-0812">Transmembrane</keyword>
<dbReference type="PANTHER" id="PTHR13947">
    <property type="entry name" value="GNAT FAMILY N-ACETYLTRANSFERASE"/>
    <property type="match status" value="1"/>
</dbReference>
<dbReference type="GO" id="GO:0008080">
    <property type="term" value="F:N-acetyltransferase activity"/>
    <property type="evidence" value="ECO:0007669"/>
    <property type="project" value="InterPro"/>
</dbReference>